<name>A0A2H1VNU8_SPOFR</name>
<dbReference type="InterPro" id="IPR036188">
    <property type="entry name" value="FAD/NAD-bd_sf"/>
</dbReference>
<dbReference type="PANTHER" id="PTHR43563">
    <property type="entry name" value="AMINE OXIDASE"/>
    <property type="match status" value="1"/>
</dbReference>
<gene>
    <name evidence="1" type="ORF">SFRICE_030276</name>
</gene>
<dbReference type="EMBL" id="ODYU01003559">
    <property type="protein sequence ID" value="SOQ42478.1"/>
    <property type="molecule type" value="Genomic_DNA"/>
</dbReference>
<dbReference type="SUPFAM" id="SSF54373">
    <property type="entry name" value="FAD-linked reductases, C-terminal domain"/>
    <property type="match status" value="1"/>
</dbReference>
<organism evidence="1">
    <name type="scientific">Spodoptera frugiperda</name>
    <name type="common">Fall armyworm</name>
    <dbReference type="NCBI Taxonomy" id="7108"/>
    <lineage>
        <taxon>Eukaryota</taxon>
        <taxon>Metazoa</taxon>
        <taxon>Ecdysozoa</taxon>
        <taxon>Arthropoda</taxon>
        <taxon>Hexapoda</taxon>
        <taxon>Insecta</taxon>
        <taxon>Pterygota</taxon>
        <taxon>Neoptera</taxon>
        <taxon>Endopterygota</taxon>
        <taxon>Lepidoptera</taxon>
        <taxon>Glossata</taxon>
        <taxon>Ditrysia</taxon>
        <taxon>Noctuoidea</taxon>
        <taxon>Noctuidae</taxon>
        <taxon>Amphipyrinae</taxon>
        <taxon>Spodoptera</taxon>
    </lineage>
</organism>
<dbReference type="Gene3D" id="3.90.660.10">
    <property type="match status" value="1"/>
</dbReference>
<evidence type="ECO:0000313" key="1">
    <source>
        <dbReference type="EMBL" id="SOQ42478.1"/>
    </source>
</evidence>
<dbReference type="AlphaFoldDB" id="A0A2H1VNU8"/>
<proteinExistence type="predicted"/>
<dbReference type="InterPro" id="IPR050703">
    <property type="entry name" value="Flavin_MAO"/>
</dbReference>
<reference evidence="1" key="1">
    <citation type="submission" date="2016-07" db="EMBL/GenBank/DDBJ databases">
        <authorList>
            <person name="Bretaudeau A."/>
        </authorList>
    </citation>
    <scope>NUCLEOTIDE SEQUENCE</scope>
    <source>
        <strain evidence="1">Rice</strain>
        <tissue evidence="1">Whole body</tissue>
    </source>
</reference>
<accession>A0A2H1VNU8</accession>
<sequence length="565" mass="64450">MVKKFGIGGKTSVQADVIVLGCTLPGIVAAHKLKRKFGDSMDIVVLDLGSTFNYQSKCNVAFTEHSDSDSDTESTNTMYYDYTARQLLDNVARIYLLQYAKEFKLPLPKSIINPENQIKTELDKESSNLSSDQDERIPLQKLFQYPNGTTVEFLNNLHDFEFLSFLEKFELNQYQTFLDQCMTELFQTNKVNLDQERKVLLYYDRTTMEKNICETLLFSTSREIMRIIVRLVCGAPAKRVSLLFYLHQCYRTSSTKNHLGGLNTRFREKLLGHCRKRLSSKLQQSIADITMETKSIKQIRTYSEQVILETLKGEITYTCNLLAMALRPEQLHNIHVEDRLMSEKQIEITKDLQPGYAKKFNILYKDNFWSKQGYSGDIFSMCGPIIWAMERPRMSATGSLEKYCGLIGYLMMRENDNGHESKTAVVEQLVKLFGEEAANPVSYRETLIADVYVPRCGDYTSLHRLMTEGSPKFLEWGALDVFADGDVAAALEAGHTAYLHLLGCLRPQAQTYDDIVATDWPTFLSDGPLSRWKSQITVKTGLKITVCTVAVVIGIKLLHSWLTHK</sequence>
<dbReference type="GO" id="GO:0016491">
    <property type="term" value="F:oxidoreductase activity"/>
    <property type="evidence" value="ECO:0007669"/>
    <property type="project" value="UniProtKB-ARBA"/>
</dbReference>
<protein>
    <submittedName>
        <fullName evidence="1">SFRICE_030276</fullName>
    </submittedName>
</protein>
<dbReference type="OrthoDB" id="7777654at2759"/>
<dbReference type="Gene3D" id="3.50.50.60">
    <property type="entry name" value="FAD/NAD(P)-binding domain"/>
    <property type="match status" value="1"/>
</dbReference>
<dbReference type="PANTHER" id="PTHR43563:SF18">
    <property type="entry name" value="AMINE OXIDASE DOMAIN-CONTAINING PROTEIN"/>
    <property type="match status" value="1"/>
</dbReference>
<dbReference type="Gene3D" id="1.10.405.10">
    <property type="entry name" value="Guanine Nucleotide Dissociation Inhibitor, domain 1"/>
    <property type="match status" value="1"/>
</dbReference>